<feature type="compositionally biased region" description="Low complexity" evidence="5">
    <location>
        <begin position="209"/>
        <end position="224"/>
    </location>
</feature>
<feature type="compositionally biased region" description="Polar residues" evidence="5">
    <location>
        <begin position="112"/>
        <end position="123"/>
    </location>
</feature>
<sequence>MQSMRRLLLWRSVVTPSVWWHVSYTAQLHSLPPRFTVTNTAVPTVQTLAFAAALLTLKTTTVAAAGSAEYCSSYSSSCGSAGGKANTGYTTEAKVANKWKQQQQESSKHSSTPEQSVVTTSTASQLMDRLTPLQYSVTQDAGTERAFTGRWYEHFEDGMYSCVVCGSTLFSSEAKYDSGSGWPSFHSASRSPGTNTISKMQQTEESKTKTPNTSKSTPETNSKSEQQDAGVSSVVTLKDSSHSAVREEVRCRKCGSHLGHVFDDGPPPSGRRYCINSASLDFLPEQ</sequence>
<feature type="region of interest" description="Disordered" evidence="5">
    <location>
        <begin position="181"/>
        <end position="241"/>
    </location>
</feature>
<organism evidence="7">
    <name type="scientific">Hirondellea gigas</name>
    <dbReference type="NCBI Taxonomy" id="1518452"/>
    <lineage>
        <taxon>Eukaryota</taxon>
        <taxon>Metazoa</taxon>
        <taxon>Ecdysozoa</taxon>
        <taxon>Arthropoda</taxon>
        <taxon>Crustacea</taxon>
        <taxon>Multicrustacea</taxon>
        <taxon>Malacostraca</taxon>
        <taxon>Eumalacostraca</taxon>
        <taxon>Peracarida</taxon>
        <taxon>Amphipoda</taxon>
        <taxon>Amphilochidea</taxon>
        <taxon>Lysianassida</taxon>
        <taxon>Lysianassidira</taxon>
        <taxon>Lysianassoidea</taxon>
        <taxon>Lysianassidae</taxon>
        <taxon>Hirondellea</taxon>
    </lineage>
</organism>
<feature type="compositionally biased region" description="Polar residues" evidence="5">
    <location>
        <begin position="186"/>
        <end position="201"/>
    </location>
</feature>
<dbReference type="InterPro" id="IPR011057">
    <property type="entry name" value="Mss4-like_sf"/>
</dbReference>
<name>A0A2P2I4B3_9CRUS</name>
<dbReference type="EC" id="1.8.4.12" evidence="2"/>
<feature type="domain" description="MsrB" evidence="6">
    <location>
        <begin position="123"/>
        <end position="285"/>
    </location>
</feature>
<evidence type="ECO:0000256" key="5">
    <source>
        <dbReference type="SAM" id="MobiDB-lite"/>
    </source>
</evidence>
<dbReference type="Gene3D" id="2.170.150.20">
    <property type="entry name" value="Peptide methionine sulfoxide reductase"/>
    <property type="match status" value="1"/>
</dbReference>
<feature type="region of interest" description="Disordered" evidence="5">
    <location>
        <begin position="96"/>
        <end position="123"/>
    </location>
</feature>
<dbReference type="EMBL" id="IACF01003080">
    <property type="protein sequence ID" value="LAB68710.1"/>
    <property type="molecule type" value="mRNA"/>
</dbReference>
<dbReference type="PROSITE" id="PS51790">
    <property type="entry name" value="MSRB"/>
    <property type="match status" value="1"/>
</dbReference>
<dbReference type="InterPro" id="IPR002579">
    <property type="entry name" value="Met_Sox_Rdtase_MsrB_dom"/>
</dbReference>
<protein>
    <recommendedName>
        <fullName evidence="2">peptide-methionine (R)-S-oxide reductase</fullName>
        <ecNumber evidence="2">1.8.4.12</ecNumber>
    </recommendedName>
</protein>
<comment type="catalytic activity">
    <reaction evidence="4">
        <text>L-methionyl-[protein] + [thioredoxin]-disulfide + H2O = L-methionyl-(R)-S-oxide-[protein] + [thioredoxin]-dithiol</text>
        <dbReference type="Rhea" id="RHEA:24164"/>
        <dbReference type="Rhea" id="RHEA-COMP:10698"/>
        <dbReference type="Rhea" id="RHEA-COMP:10700"/>
        <dbReference type="Rhea" id="RHEA-COMP:12313"/>
        <dbReference type="Rhea" id="RHEA-COMP:12314"/>
        <dbReference type="ChEBI" id="CHEBI:15377"/>
        <dbReference type="ChEBI" id="CHEBI:16044"/>
        <dbReference type="ChEBI" id="CHEBI:29950"/>
        <dbReference type="ChEBI" id="CHEBI:45764"/>
        <dbReference type="ChEBI" id="CHEBI:50058"/>
        <dbReference type="EC" id="1.8.4.12"/>
    </reaction>
</comment>
<evidence type="ECO:0000259" key="6">
    <source>
        <dbReference type="PROSITE" id="PS51790"/>
    </source>
</evidence>
<dbReference type="AlphaFoldDB" id="A0A2P2I4B3"/>
<evidence type="ECO:0000256" key="1">
    <source>
        <dbReference type="ARBA" id="ARBA00007174"/>
    </source>
</evidence>
<evidence type="ECO:0000256" key="2">
    <source>
        <dbReference type="ARBA" id="ARBA00012499"/>
    </source>
</evidence>
<dbReference type="GO" id="GO:0006979">
    <property type="term" value="P:response to oxidative stress"/>
    <property type="evidence" value="ECO:0007669"/>
    <property type="project" value="InterPro"/>
</dbReference>
<evidence type="ECO:0000256" key="3">
    <source>
        <dbReference type="ARBA" id="ARBA00023002"/>
    </source>
</evidence>
<dbReference type="GO" id="GO:0033743">
    <property type="term" value="F:peptide-methionine (R)-S-oxide reductase activity"/>
    <property type="evidence" value="ECO:0007669"/>
    <property type="project" value="UniProtKB-EC"/>
</dbReference>
<dbReference type="InterPro" id="IPR028427">
    <property type="entry name" value="Met_Sox_Rdtase_MsrB"/>
</dbReference>
<evidence type="ECO:0000313" key="7">
    <source>
        <dbReference type="EMBL" id="LAB68710.1"/>
    </source>
</evidence>
<dbReference type="GO" id="GO:0030091">
    <property type="term" value="P:protein repair"/>
    <property type="evidence" value="ECO:0007669"/>
    <property type="project" value="InterPro"/>
</dbReference>
<dbReference type="Pfam" id="PF01641">
    <property type="entry name" value="SelR"/>
    <property type="match status" value="2"/>
</dbReference>
<evidence type="ECO:0000256" key="4">
    <source>
        <dbReference type="ARBA" id="ARBA00048488"/>
    </source>
</evidence>
<proteinExistence type="evidence at transcript level"/>
<keyword evidence="3" id="KW-0560">Oxidoreductase</keyword>
<dbReference type="PANTHER" id="PTHR10173">
    <property type="entry name" value="METHIONINE SULFOXIDE REDUCTASE"/>
    <property type="match status" value="1"/>
</dbReference>
<dbReference type="GO" id="GO:0005737">
    <property type="term" value="C:cytoplasm"/>
    <property type="evidence" value="ECO:0007669"/>
    <property type="project" value="TreeGrafter"/>
</dbReference>
<accession>A0A2P2I4B3</accession>
<dbReference type="SUPFAM" id="SSF51316">
    <property type="entry name" value="Mss4-like"/>
    <property type="match status" value="2"/>
</dbReference>
<dbReference type="PANTHER" id="PTHR10173:SF52">
    <property type="entry name" value="METHIONINE-R-SULFOXIDE REDUCTASE B1"/>
    <property type="match status" value="1"/>
</dbReference>
<comment type="similarity">
    <text evidence="1">Belongs to the MsrB Met sulfoxide reductase family.</text>
</comment>
<reference evidence="7" key="1">
    <citation type="journal article" date="2018" name="Biosci. Biotechnol. Biochem.">
        <title>Polysaccharide hydrolase of the hadal zone amphipods Hirondellea gigas.</title>
        <authorList>
            <person name="Kobayashi H."/>
            <person name="Nagahama T."/>
            <person name="Arai W."/>
            <person name="Sasagawa Y."/>
            <person name="Umeda M."/>
            <person name="Hayashi T."/>
            <person name="Nikaido I."/>
            <person name="Watanabe H."/>
            <person name="Oguri K."/>
            <person name="Kitazato H."/>
            <person name="Fujioka K."/>
            <person name="Kido Y."/>
            <person name="Takami H."/>
        </authorList>
    </citation>
    <scope>NUCLEOTIDE SEQUENCE</scope>
    <source>
        <tissue evidence="7">Whole body</tissue>
    </source>
</reference>